<evidence type="ECO:0000313" key="2">
    <source>
        <dbReference type="EMBL" id="CAB4731504.1"/>
    </source>
</evidence>
<dbReference type="EMBL" id="CAFBOF010000016">
    <property type="protein sequence ID" value="CAB4977554.1"/>
    <property type="molecule type" value="Genomic_DNA"/>
</dbReference>
<gene>
    <name evidence="2" type="ORF">UFOPK2683_01312</name>
    <name evidence="3" type="ORF">UFOPK3605_01496</name>
    <name evidence="4" type="ORF">UFOPK3897_00905</name>
    <name evidence="5" type="ORF">UFOPK4121_00976</name>
</gene>
<dbReference type="PANTHER" id="PTHR34547:SF1">
    <property type="entry name" value="YACP-LIKE NYN DOMAIN PROTEIN"/>
    <property type="match status" value="1"/>
</dbReference>
<feature type="region of interest" description="Disordered" evidence="1">
    <location>
        <begin position="170"/>
        <end position="198"/>
    </location>
</feature>
<protein>
    <submittedName>
        <fullName evidence="4">Unannotated protein</fullName>
    </submittedName>
</protein>
<evidence type="ECO:0000256" key="1">
    <source>
        <dbReference type="SAM" id="MobiDB-lite"/>
    </source>
</evidence>
<accession>A0A6J7MIJ8</accession>
<dbReference type="Pfam" id="PF05991">
    <property type="entry name" value="NYN_YacP"/>
    <property type="match status" value="1"/>
</dbReference>
<evidence type="ECO:0000313" key="5">
    <source>
        <dbReference type="EMBL" id="CAB5026253.1"/>
    </source>
</evidence>
<dbReference type="AlphaFoldDB" id="A0A6J7MIJ8"/>
<name>A0A6J7MIJ8_9ZZZZ</name>
<reference evidence="4" key="1">
    <citation type="submission" date="2020-05" db="EMBL/GenBank/DDBJ databases">
        <authorList>
            <person name="Chiriac C."/>
            <person name="Salcher M."/>
            <person name="Ghai R."/>
            <person name="Kavagutti S V."/>
        </authorList>
    </citation>
    <scope>NUCLEOTIDE SEQUENCE</scope>
</reference>
<dbReference type="EMBL" id="CAFBPQ010000028">
    <property type="protein sequence ID" value="CAB5026253.1"/>
    <property type="molecule type" value="Genomic_DNA"/>
</dbReference>
<feature type="compositionally biased region" description="Basic and acidic residues" evidence="1">
    <location>
        <begin position="243"/>
        <end position="255"/>
    </location>
</feature>
<organism evidence="4">
    <name type="scientific">freshwater metagenome</name>
    <dbReference type="NCBI Taxonomy" id="449393"/>
    <lineage>
        <taxon>unclassified sequences</taxon>
        <taxon>metagenomes</taxon>
        <taxon>ecological metagenomes</taxon>
    </lineage>
</organism>
<sequence length="462" mass="49736">MTSIPESTVSSVDAPPIPESLLGPLLDAAADSLGSFSSELPAVLRPLIGFDRRGLSHGPARVQLQRAIEIDPAFRDYVCEVFISREATIQALADWDIESGLEVITDAAQRSDLALLASALYAARPSGWEFGLGLIVAQADQVRSDDERADDAKARQTELDALIEARRRAEDSRAEAENKAKNLEDQLKEERRSRRERELVAERTVSLANKKDQAALAAIAAAEASVSKAESLTAREADRARAAESALRDLRRESGESVAPSPPLSSDDLHVLTQAANTARQLATRLEGLVTTTQVVARTVATNPADGSVKATKKRIPPTCPPGLVADSPDALDAMLRTRGIYLVVDGYNISMTAWPEARISDQRERLLVALDRLHQRLRCDVVVVFDGSDAAATVPAKRPGVRVIFSTGGEKADPVVVREVDQLPANTSVIVASSDRWVAEHSEDLGALAVSASSLVEVLRR</sequence>
<dbReference type="EMBL" id="CAEZYK010000091">
    <property type="protein sequence ID" value="CAB4731504.1"/>
    <property type="molecule type" value="Genomic_DNA"/>
</dbReference>
<dbReference type="EMBL" id="CAFBMM010000113">
    <property type="protein sequence ID" value="CAB4917642.1"/>
    <property type="molecule type" value="Genomic_DNA"/>
</dbReference>
<feature type="region of interest" description="Disordered" evidence="1">
    <location>
        <begin position="243"/>
        <end position="268"/>
    </location>
</feature>
<evidence type="ECO:0000313" key="3">
    <source>
        <dbReference type="EMBL" id="CAB4917642.1"/>
    </source>
</evidence>
<dbReference type="PANTHER" id="PTHR34547">
    <property type="entry name" value="YACP-LIKE NYN DOMAIN PROTEIN"/>
    <property type="match status" value="1"/>
</dbReference>
<proteinExistence type="predicted"/>
<evidence type="ECO:0000313" key="4">
    <source>
        <dbReference type="EMBL" id="CAB4977554.1"/>
    </source>
</evidence>
<dbReference type="InterPro" id="IPR010298">
    <property type="entry name" value="YacP-like"/>
</dbReference>